<dbReference type="InterPro" id="IPR011856">
    <property type="entry name" value="tRNA_endonuc-like_dom_sf"/>
</dbReference>
<accession>A0A1N7SE80</accession>
<dbReference type="Proteomes" id="UP000187012">
    <property type="component" value="Unassembled WGS sequence"/>
</dbReference>
<dbReference type="GO" id="GO:0003676">
    <property type="term" value="F:nucleic acid binding"/>
    <property type="evidence" value="ECO:0007669"/>
    <property type="project" value="InterPro"/>
</dbReference>
<proteinExistence type="predicted"/>
<dbReference type="STRING" id="1247936.BN2475_580054"/>
<dbReference type="AlphaFoldDB" id="A0A1N7SE80"/>
<gene>
    <name evidence="1" type="ORF">BN2475_580054</name>
</gene>
<reference evidence="1 2" key="1">
    <citation type="submission" date="2016-12" db="EMBL/GenBank/DDBJ databases">
        <authorList>
            <person name="Song W.-J."/>
            <person name="Kurnit D.M."/>
        </authorList>
    </citation>
    <scope>NUCLEOTIDE SEQUENCE [LARGE SCALE GENOMIC DNA]</scope>
    <source>
        <strain evidence="1 2">STM7296</strain>
    </source>
</reference>
<sequence length="266" mass="31253">MPCKPTMGHQRLLPHPWFALPEKDVRNRWHRSSYKPVLEAGKDNTVGTAGTLVGRKCQRIHEFLSYLEISLHYLLECNPLVIDYREQYPFYHNDEMAVLVDRYGGRVPRNKVPSYDFVVTYIRELGADEFYYQAISVKVERETKTAKFARRRLREIDDCSVYGWNWRVFTELNVNPVQVKNCIHIVDATRYTDIYAQAADALDYSTELRRLRRVKSFEAELQRMAVRAGCDVEQSLSLFSTGVMLGFIPLDFRREWNMKRPLAMKV</sequence>
<keyword evidence="2" id="KW-1185">Reference proteome</keyword>
<dbReference type="Gene3D" id="3.40.1350.10">
    <property type="match status" value="1"/>
</dbReference>
<evidence type="ECO:0000313" key="1">
    <source>
        <dbReference type="EMBL" id="SIT45696.1"/>
    </source>
</evidence>
<protein>
    <recommendedName>
        <fullName evidence="3">TnsA endonuclease N-terminal domain-containing protein</fullName>
    </recommendedName>
</protein>
<evidence type="ECO:0008006" key="3">
    <source>
        <dbReference type="Google" id="ProtNLM"/>
    </source>
</evidence>
<dbReference type="EMBL" id="CYGX02000058">
    <property type="protein sequence ID" value="SIT45696.1"/>
    <property type="molecule type" value="Genomic_DNA"/>
</dbReference>
<evidence type="ECO:0000313" key="2">
    <source>
        <dbReference type="Proteomes" id="UP000187012"/>
    </source>
</evidence>
<dbReference type="InterPro" id="IPR011335">
    <property type="entry name" value="Restrct_endonuc-II-like"/>
</dbReference>
<dbReference type="SUPFAM" id="SSF52980">
    <property type="entry name" value="Restriction endonuclease-like"/>
    <property type="match status" value="1"/>
</dbReference>
<organism evidence="1 2">
    <name type="scientific">Paraburkholderia ribeironis</name>
    <dbReference type="NCBI Taxonomy" id="1247936"/>
    <lineage>
        <taxon>Bacteria</taxon>
        <taxon>Pseudomonadati</taxon>
        <taxon>Pseudomonadota</taxon>
        <taxon>Betaproteobacteria</taxon>
        <taxon>Burkholderiales</taxon>
        <taxon>Burkholderiaceae</taxon>
        <taxon>Paraburkholderia</taxon>
    </lineage>
</organism>
<name>A0A1N7SE80_9BURK</name>